<feature type="transmembrane region" description="Helical" evidence="5">
    <location>
        <begin position="240"/>
        <end position="269"/>
    </location>
</feature>
<dbReference type="InterPro" id="IPR036188">
    <property type="entry name" value="FAD/NAD-bd_sf"/>
</dbReference>
<sequence length="299" mass="33099">MVTLIDGSQAKWGIKPKMRAMQSQPTVSRSLLHHIQRDQIKVRPNVERLDKDTVYFDDGESTKADMLIACTGYRIDLPYLHADLKAGIKEGENDVFLYKNVFSPTVGPSLAFIGFVQPASGGVLPMSEIQARWLCAIVNRKVTLPPVQHMVADIHREQHATRQRYFKSARHTIQRDPILYCGQIAQMLGTQPRLWRHPTLALRLLLGSGGTFQWRLDGPGKWDGAAEAIRDVPLPGLTTYGLAVILLLLVSLPITLPVAVIMALLLYVVQAIQGNYTGASGQVEDLSGGDKVKVAKKKM</sequence>
<proteinExistence type="inferred from homology"/>
<evidence type="ECO:0000313" key="6">
    <source>
        <dbReference type="EMBL" id="KNC80467.1"/>
    </source>
</evidence>
<dbReference type="GO" id="GO:0050661">
    <property type="term" value="F:NADP binding"/>
    <property type="evidence" value="ECO:0007669"/>
    <property type="project" value="InterPro"/>
</dbReference>
<evidence type="ECO:0008006" key="8">
    <source>
        <dbReference type="Google" id="ProtNLM"/>
    </source>
</evidence>
<dbReference type="GeneID" id="25907674"/>
<gene>
    <name evidence="6" type="ORF">SARC_07170</name>
</gene>
<dbReference type="Proteomes" id="UP000054560">
    <property type="component" value="Unassembled WGS sequence"/>
</dbReference>
<evidence type="ECO:0000313" key="7">
    <source>
        <dbReference type="Proteomes" id="UP000054560"/>
    </source>
</evidence>
<protein>
    <recommendedName>
        <fullName evidence="8">Flavin-containing monooxygenase</fullName>
    </recommendedName>
</protein>
<evidence type="ECO:0000256" key="5">
    <source>
        <dbReference type="SAM" id="Phobius"/>
    </source>
</evidence>
<dbReference type="GO" id="GO:0004499">
    <property type="term" value="F:N,N-dimethylaniline monooxygenase activity"/>
    <property type="evidence" value="ECO:0007669"/>
    <property type="project" value="InterPro"/>
</dbReference>
<dbReference type="OrthoDB" id="7777654at2759"/>
<keyword evidence="4" id="KW-0560">Oxidoreductase</keyword>
<dbReference type="GO" id="GO:0050660">
    <property type="term" value="F:flavin adenine dinucleotide binding"/>
    <property type="evidence" value="ECO:0007669"/>
    <property type="project" value="InterPro"/>
</dbReference>
<dbReference type="InterPro" id="IPR020946">
    <property type="entry name" value="Flavin_mOase-like"/>
</dbReference>
<keyword evidence="5" id="KW-1133">Transmembrane helix</keyword>
<keyword evidence="7" id="KW-1185">Reference proteome</keyword>
<dbReference type="Gene3D" id="3.50.50.60">
    <property type="entry name" value="FAD/NAD(P)-binding domain"/>
    <property type="match status" value="1"/>
</dbReference>
<dbReference type="AlphaFoldDB" id="A0A0L0FUG1"/>
<dbReference type="Pfam" id="PF00743">
    <property type="entry name" value="FMO-like"/>
    <property type="match status" value="1"/>
</dbReference>
<dbReference type="PANTHER" id="PTHR23023">
    <property type="entry name" value="DIMETHYLANILINE MONOOXYGENASE"/>
    <property type="match status" value="1"/>
</dbReference>
<keyword evidence="2" id="KW-0285">Flavoprotein</keyword>
<evidence type="ECO:0000256" key="1">
    <source>
        <dbReference type="ARBA" id="ARBA00009183"/>
    </source>
</evidence>
<dbReference type="InterPro" id="IPR050346">
    <property type="entry name" value="FMO-like"/>
</dbReference>
<accession>A0A0L0FUG1</accession>
<comment type="similarity">
    <text evidence="1">Belongs to the FMO family.</text>
</comment>
<name>A0A0L0FUG1_9EUKA</name>
<evidence type="ECO:0000256" key="3">
    <source>
        <dbReference type="ARBA" id="ARBA00022827"/>
    </source>
</evidence>
<dbReference type="RefSeq" id="XP_014154369.1">
    <property type="nucleotide sequence ID" value="XM_014298894.1"/>
</dbReference>
<dbReference type="EMBL" id="KQ242146">
    <property type="protein sequence ID" value="KNC80467.1"/>
    <property type="molecule type" value="Genomic_DNA"/>
</dbReference>
<evidence type="ECO:0000256" key="2">
    <source>
        <dbReference type="ARBA" id="ARBA00022630"/>
    </source>
</evidence>
<dbReference type="SUPFAM" id="SSF51905">
    <property type="entry name" value="FAD/NAD(P)-binding domain"/>
    <property type="match status" value="1"/>
</dbReference>
<keyword evidence="5" id="KW-0812">Transmembrane</keyword>
<dbReference type="eggNOG" id="KOG1399">
    <property type="taxonomic scope" value="Eukaryota"/>
</dbReference>
<dbReference type="STRING" id="667725.A0A0L0FUG1"/>
<keyword evidence="3" id="KW-0274">FAD</keyword>
<reference evidence="6 7" key="1">
    <citation type="submission" date="2011-02" db="EMBL/GenBank/DDBJ databases">
        <title>The Genome Sequence of Sphaeroforma arctica JP610.</title>
        <authorList>
            <consortium name="The Broad Institute Genome Sequencing Platform"/>
            <person name="Russ C."/>
            <person name="Cuomo C."/>
            <person name="Young S.K."/>
            <person name="Zeng Q."/>
            <person name="Gargeya S."/>
            <person name="Alvarado L."/>
            <person name="Berlin A."/>
            <person name="Chapman S.B."/>
            <person name="Chen Z."/>
            <person name="Freedman E."/>
            <person name="Gellesch M."/>
            <person name="Goldberg J."/>
            <person name="Griggs A."/>
            <person name="Gujja S."/>
            <person name="Heilman E."/>
            <person name="Heiman D."/>
            <person name="Howarth C."/>
            <person name="Mehta T."/>
            <person name="Neiman D."/>
            <person name="Pearson M."/>
            <person name="Roberts A."/>
            <person name="Saif S."/>
            <person name="Shea T."/>
            <person name="Shenoy N."/>
            <person name="Sisk P."/>
            <person name="Stolte C."/>
            <person name="Sykes S."/>
            <person name="White J."/>
            <person name="Yandava C."/>
            <person name="Burger G."/>
            <person name="Gray M.W."/>
            <person name="Holland P.W.H."/>
            <person name="King N."/>
            <person name="Lang F.B.F."/>
            <person name="Roger A.J."/>
            <person name="Ruiz-Trillo I."/>
            <person name="Haas B."/>
            <person name="Nusbaum C."/>
            <person name="Birren B."/>
        </authorList>
    </citation>
    <scope>NUCLEOTIDE SEQUENCE [LARGE SCALE GENOMIC DNA]</scope>
    <source>
        <strain evidence="6 7">JP610</strain>
    </source>
</reference>
<keyword evidence="5" id="KW-0472">Membrane</keyword>
<evidence type="ECO:0000256" key="4">
    <source>
        <dbReference type="ARBA" id="ARBA00023002"/>
    </source>
</evidence>
<organism evidence="6 7">
    <name type="scientific">Sphaeroforma arctica JP610</name>
    <dbReference type="NCBI Taxonomy" id="667725"/>
    <lineage>
        <taxon>Eukaryota</taxon>
        <taxon>Ichthyosporea</taxon>
        <taxon>Ichthyophonida</taxon>
        <taxon>Sphaeroforma</taxon>
    </lineage>
</organism>